<gene>
    <name evidence="1" type="ORF">PAI11_11640</name>
</gene>
<dbReference type="Gene3D" id="3.20.20.140">
    <property type="entry name" value="Metal-dependent hydrolases"/>
    <property type="match status" value="1"/>
</dbReference>
<dbReference type="AlphaFoldDB" id="H0E2Z9"/>
<dbReference type="GO" id="GO:0006508">
    <property type="term" value="P:proteolysis"/>
    <property type="evidence" value="ECO:0007669"/>
    <property type="project" value="InterPro"/>
</dbReference>
<reference evidence="1 2" key="1">
    <citation type="journal article" date="2013" name="Biodegradation">
        <title>Quantitative proteomic analysis of ibuprofen-degrading Patulibacter sp. strain I11.</title>
        <authorList>
            <person name="Almeida B."/>
            <person name="Kjeldal H."/>
            <person name="Lolas I."/>
            <person name="Knudsen A.D."/>
            <person name="Carvalho G."/>
            <person name="Nielsen K.L."/>
            <person name="Barreto Crespo M.T."/>
            <person name="Stensballe A."/>
            <person name="Nielsen J.L."/>
        </authorList>
    </citation>
    <scope>NUCLEOTIDE SEQUENCE [LARGE SCALE GENOMIC DNA]</scope>
    <source>
        <strain evidence="1 2">I11</strain>
    </source>
</reference>
<proteinExistence type="predicted"/>
<dbReference type="InterPro" id="IPR032466">
    <property type="entry name" value="Metal_Hydrolase"/>
</dbReference>
<evidence type="ECO:0000313" key="1">
    <source>
        <dbReference type="EMBL" id="EHN11947.1"/>
    </source>
</evidence>
<organism evidence="1 2">
    <name type="scientific">Patulibacter medicamentivorans</name>
    <dbReference type="NCBI Taxonomy" id="1097667"/>
    <lineage>
        <taxon>Bacteria</taxon>
        <taxon>Bacillati</taxon>
        <taxon>Actinomycetota</taxon>
        <taxon>Thermoleophilia</taxon>
        <taxon>Solirubrobacterales</taxon>
        <taxon>Patulibacteraceae</taxon>
        <taxon>Patulibacter</taxon>
    </lineage>
</organism>
<dbReference type="GO" id="GO:0070573">
    <property type="term" value="F:metallodipeptidase activity"/>
    <property type="evidence" value="ECO:0007669"/>
    <property type="project" value="InterPro"/>
</dbReference>
<dbReference type="InterPro" id="IPR008257">
    <property type="entry name" value="Pept_M19"/>
</dbReference>
<name>H0E2Z9_9ACTN</name>
<accession>H0E2Z9</accession>
<dbReference type="PATRIC" id="fig|1097667.3.peg.1162"/>
<sequence>MALALPVAAPAADPPTRYSLVHGCYALQSVANGRYVVRRPDASYRAEATTAAGGEAFRMQATALGRYLLYGRDQTVPTRSGASGVIASGDLGPAGDWRVQPAAEGGFRIEALNGGVLAVDEGSGGALIAPPSIAGDAARFRFVAAGNCAIFPEAEVNATGTPARGSSPDADVRGLIDTHNHPINFNFIGGAVHCGRIWSPYGVQKALVDCPDHALVGGGAALLENFLGGNPIGFHDAAGWPTLKDWPRHDSLTHEGAYWRWIERAWRGGLRIMVVDLVDNGVLCRIWPLKNRSCDEMQTIHEQLRYTEQLQDYVDAQFGGPGKGFLRIVKSPDAARRVINDGKLAIVLGMENSEAFNCSLPNDTSACTPQQMEQRLDEMYRLGVRSAFPVHKFDNAFGGTTGDGGLTGVLTNVGNMVGTSHFLRLQRCEAGHQHDRYDLEAFPRIDLVTQLLTLVGLHGALPVYPAGPLCNPRGLSELGKRLIERMIAKGMMVEVDHMSIKTRDEALKLLERRKYPGVLSSHSWSDATTPKRIYKLGGFIGPYAGGSKGFAEEWRTLRKQRDPRFLFGVGYGADINGFGAQGGPRGDNAENPVRYPFRSIDGAVTLDRNRTGTRVFDINKEGVAQYGLYPDWYEDLRKVAGQPIVDDLLRGAEAYLETWERATGVPAPGCKVDAGLFGRSQVGPLRLGEPATALLRRVGQPASRPTRAYRYCVTERDGRQATVAAVFGDDGRTILMATTARQHRVAGLRVGSPARRVGRVAKRIGRGLWIRRARSAGAPRVVLQTRGGRISALAVVTAGTQARASSLRRTLRLAGVR</sequence>
<evidence type="ECO:0008006" key="3">
    <source>
        <dbReference type="Google" id="ProtNLM"/>
    </source>
</evidence>
<dbReference type="EMBL" id="AGUD01000054">
    <property type="protein sequence ID" value="EHN11947.1"/>
    <property type="molecule type" value="Genomic_DNA"/>
</dbReference>
<keyword evidence="2" id="KW-1185">Reference proteome</keyword>
<dbReference type="Pfam" id="PF01244">
    <property type="entry name" value="Peptidase_M19"/>
    <property type="match status" value="1"/>
</dbReference>
<comment type="caution">
    <text evidence="1">The sequence shown here is derived from an EMBL/GenBank/DDBJ whole genome shotgun (WGS) entry which is preliminary data.</text>
</comment>
<dbReference type="SUPFAM" id="SSF51556">
    <property type="entry name" value="Metallo-dependent hydrolases"/>
    <property type="match status" value="1"/>
</dbReference>
<evidence type="ECO:0000313" key="2">
    <source>
        <dbReference type="Proteomes" id="UP000005143"/>
    </source>
</evidence>
<protein>
    <recommendedName>
        <fullName evidence="3">Sphingolipid ceramide N-deacylase</fullName>
    </recommendedName>
</protein>
<dbReference type="Proteomes" id="UP000005143">
    <property type="component" value="Unassembled WGS sequence"/>
</dbReference>